<dbReference type="Gene3D" id="3.40.50.1820">
    <property type="entry name" value="alpha/beta hydrolase"/>
    <property type="match status" value="1"/>
</dbReference>
<dbReference type="RefSeq" id="WP_392819895.1">
    <property type="nucleotide sequence ID" value="NZ_JBICYV010000013.1"/>
</dbReference>
<dbReference type="EMBL" id="JBICYV010000013">
    <property type="protein sequence ID" value="MFG3013873.1"/>
    <property type="molecule type" value="Genomic_DNA"/>
</dbReference>
<evidence type="ECO:0000259" key="2">
    <source>
        <dbReference type="Pfam" id="PF00561"/>
    </source>
</evidence>
<name>A0ABW7B9K9_9ACTN</name>
<evidence type="ECO:0000313" key="3">
    <source>
        <dbReference type="EMBL" id="MFG3013873.1"/>
    </source>
</evidence>
<dbReference type="InterPro" id="IPR029058">
    <property type="entry name" value="AB_hydrolase_fold"/>
</dbReference>
<reference evidence="3 4" key="1">
    <citation type="submission" date="2024-10" db="EMBL/GenBank/DDBJ databases">
        <title>The Natural Products Discovery Center: Release of the First 8490 Sequenced Strains for Exploring Actinobacteria Biosynthetic Diversity.</title>
        <authorList>
            <person name="Kalkreuter E."/>
            <person name="Kautsar S.A."/>
            <person name="Yang D."/>
            <person name="Bader C.D."/>
            <person name="Teijaro C.N."/>
            <person name="Fluegel L."/>
            <person name="Davis C.M."/>
            <person name="Simpson J.R."/>
            <person name="Lauterbach L."/>
            <person name="Steele A.D."/>
            <person name="Gui C."/>
            <person name="Meng S."/>
            <person name="Li G."/>
            <person name="Viehrig K."/>
            <person name="Ye F."/>
            <person name="Su P."/>
            <person name="Kiefer A.F."/>
            <person name="Nichols A."/>
            <person name="Cepeda A.J."/>
            <person name="Yan W."/>
            <person name="Fan B."/>
            <person name="Jiang Y."/>
            <person name="Adhikari A."/>
            <person name="Zheng C.-J."/>
            <person name="Schuster L."/>
            <person name="Cowan T.M."/>
            <person name="Smanski M.J."/>
            <person name="Chevrette M.G."/>
            <person name="De Carvalho L.P.S."/>
            <person name="Shen B."/>
        </authorList>
    </citation>
    <scope>NUCLEOTIDE SEQUENCE [LARGE SCALE GENOMIC DNA]</scope>
    <source>
        <strain evidence="3 4">NPDC048320</strain>
    </source>
</reference>
<dbReference type="GO" id="GO:0016787">
    <property type="term" value="F:hydrolase activity"/>
    <property type="evidence" value="ECO:0007669"/>
    <property type="project" value="UniProtKB-KW"/>
</dbReference>
<dbReference type="InterPro" id="IPR000073">
    <property type="entry name" value="AB_hydrolase_1"/>
</dbReference>
<proteinExistence type="predicted"/>
<gene>
    <name evidence="3" type="ORF">ACGFZB_26270</name>
</gene>
<dbReference type="InterPro" id="IPR000639">
    <property type="entry name" value="Epox_hydrolase-like"/>
</dbReference>
<dbReference type="Proteomes" id="UP001604267">
    <property type="component" value="Unassembled WGS sequence"/>
</dbReference>
<dbReference type="SUPFAM" id="SSF53474">
    <property type="entry name" value="alpha/beta-Hydrolases"/>
    <property type="match status" value="1"/>
</dbReference>
<organism evidence="3 4">
    <name type="scientific">Streptomyces cinerochromogenes</name>
    <dbReference type="NCBI Taxonomy" id="66422"/>
    <lineage>
        <taxon>Bacteria</taxon>
        <taxon>Bacillati</taxon>
        <taxon>Actinomycetota</taxon>
        <taxon>Actinomycetes</taxon>
        <taxon>Kitasatosporales</taxon>
        <taxon>Streptomycetaceae</taxon>
        <taxon>Streptomyces</taxon>
    </lineage>
</organism>
<dbReference type="PRINTS" id="PR00412">
    <property type="entry name" value="EPOXHYDRLASE"/>
</dbReference>
<evidence type="ECO:0000256" key="1">
    <source>
        <dbReference type="ARBA" id="ARBA00022801"/>
    </source>
</evidence>
<dbReference type="PANTHER" id="PTHR43329">
    <property type="entry name" value="EPOXIDE HYDROLASE"/>
    <property type="match status" value="1"/>
</dbReference>
<feature type="domain" description="AB hydrolase-1" evidence="2">
    <location>
        <begin position="37"/>
        <end position="272"/>
    </location>
</feature>
<sequence length="289" mass="32664">MTTPAPTAEPSLQGFEHHYAEVNGTRLHYVTGGQGEPLVLLPGWPQTWWQFHKIMPALAARYRVIAVDVRGMGTSAKPDTGYDKKTMARDVYELLRHLGHEKVNIAGEDIGAMVAFAFAANHPEATKKLALWEVGHPGEIFHELRMLSQPGRPHLWWFAFNQVDDLPEKLLAGRYRLLLDYLIENETRDPDAIDETSRRIFAAAYEQPGAVRASNAWYQTFGQDIEDARTYAPLRMPVLAMGGLNFDFVHPLLDGKATDVRYVEFKDAGHYLSQEKPEKLTAELTQFFG</sequence>
<comment type="caution">
    <text evidence="3">The sequence shown here is derived from an EMBL/GenBank/DDBJ whole genome shotgun (WGS) entry which is preliminary data.</text>
</comment>
<evidence type="ECO:0000313" key="4">
    <source>
        <dbReference type="Proteomes" id="UP001604267"/>
    </source>
</evidence>
<dbReference type="PRINTS" id="PR00111">
    <property type="entry name" value="ABHYDROLASE"/>
</dbReference>
<keyword evidence="4" id="KW-1185">Reference proteome</keyword>
<protein>
    <submittedName>
        <fullName evidence="3">Alpha/beta fold hydrolase</fullName>
    </submittedName>
</protein>
<keyword evidence="1 3" id="KW-0378">Hydrolase</keyword>
<dbReference type="Pfam" id="PF00561">
    <property type="entry name" value="Abhydrolase_1"/>
    <property type="match status" value="1"/>
</dbReference>
<accession>A0ABW7B9K9</accession>